<gene>
    <name evidence="2" type="ORF">AVDCRST_MAG84-2475</name>
</gene>
<proteinExistence type="predicted"/>
<evidence type="ECO:0000313" key="2">
    <source>
        <dbReference type="EMBL" id="CAA9342917.1"/>
    </source>
</evidence>
<dbReference type="EMBL" id="CADCTZ010000436">
    <property type="protein sequence ID" value="CAA9342917.1"/>
    <property type="molecule type" value="Genomic_DNA"/>
</dbReference>
<sequence>MQCSSEPAIVSLRKIDARLSGATNTGQVTTSPNRYRTTIGA</sequence>
<accession>A0A6J4LV81</accession>
<organism evidence="2">
    <name type="scientific">uncultured Microcoleus sp</name>
    <dbReference type="NCBI Taxonomy" id="259945"/>
    <lineage>
        <taxon>Bacteria</taxon>
        <taxon>Bacillati</taxon>
        <taxon>Cyanobacteriota</taxon>
        <taxon>Cyanophyceae</taxon>
        <taxon>Oscillatoriophycideae</taxon>
        <taxon>Oscillatoriales</taxon>
        <taxon>Microcoleaceae</taxon>
        <taxon>Microcoleus</taxon>
        <taxon>environmental samples</taxon>
    </lineage>
</organism>
<name>A0A6J4LV81_9CYAN</name>
<feature type="region of interest" description="Disordered" evidence="1">
    <location>
        <begin position="21"/>
        <end position="41"/>
    </location>
</feature>
<evidence type="ECO:0000256" key="1">
    <source>
        <dbReference type="SAM" id="MobiDB-lite"/>
    </source>
</evidence>
<dbReference type="AlphaFoldDB" id="A0A6J4LV81"/>
<protein>
    <submittedName>
        <fullName evidence="2">Uncharacterized protein</fullName>
    </submittedName>
</protein>
<reference evidence="2" key="1">
    <citation type="submission" date="2020-02" db="EMBL/GenBank/DDBJ databases">
        <authorList>
            <person name="Meier V. D."/>
        </authorList>
    </citation>
    <scope>NUCLEOTIDE SEQUENCE</scope>
    <source>
        <strain evidence="2">AVDCRST_MAG84</strain>
    </source>
</reference>